<evidence type="ECO:0000256" key="2">
    <source>
        <dbReference type="ARBA" id="ARBA00022801"/>
    </source>
</evidence>
<reference evidence="8" key="1">
    <citation type="submission" date="2017-10" db="EMBL/GenBank/DDBJ databases">
        <title>Whole genome sequencing of various Bordetella species.</title>
        <authorList>
            <person name="Weigand M.R."/>
            <person name="Loparev V."/>
            <person name="Peng Y."/>
            <person name="Bowden K.E."/>
            <person name="Tondella M.L."/>
            <person name="Williams M.M."/>
        </authorList>
    </citation>
    <scope>NUCLEOTIDE SEQUENCE [LARGE SCALE GENOMIC DNA]</scope>
    <source>
        <strain evidence="8">H720</strain>
    </source>
</reference>
<evidence type="ECO:0000256" key="4">
    <source>
        <dbReference type="ARBA" id="ARBA00022840"/>
    </source>
</evidence>
<evidence type="ECO:0000259" key="5">
    <source>
        <dbReference type="PROSITE" id="PS51192"/>
    </source>
</evidence>
<dbReference type="InterPro" id="IPR014001">
    <property type="entry name" value="Helicase_ATP-bd"/>
</dbReference>
<dbReference type="AlphaFoldDB" id="A0AAN1RU56"/>
<organism evidence="7 8">
    <name type="scientific">Bordetella hinzii</name>
    <dbReference type="NCBI Taxonomy" id="103855"/>
    <lineage>
        <taxon>Bacteria</taxon>
        <taxon>Pseudomonadati</taxon>
        <taxon>Pseudomonadota</taxon>
        <taxon>Betaproteobacteria</taxon>
        <taxon>Burkholderiales</taxon>
        <taxon>Alcaligenaceae</taxon>
        <taxon>Bordetella</taxon>
    </lineage>
</organism>
<dbReference type="PROSITE" id="PS51192">
    <property type="entry name" value="HELICASE_ATP_BIND_1"/>
    <property type="match status" value="1"/>
</dbReference>
<evidence type="ECO:0000256" key="1">
    <source>
        <dbReference type="ARBA" id="ARBA00022741"/>
    </source>
</evidence>
<dbReference type="SUPFAM" id="SSF52540">
    <property type="entry name" value="P-loop containing nucleoside triphosphate hydrolases"/>
    <property type="match status" value="1"/>
</dbReference>
<dbReference type="PROSITE" id="PS51194">
    <property type="entry name" value="HELICASE_CTER"/>
    <property type="match status" value="1"/>
</dbReference>
<dbReference type="InterPro" id="IPR011545">
    <property type="entry name" value="DEAD/DEAH_box_helicase_dom"/>
</dbReference>
<keyword evidence="1" id="KW-0547">Nucleotide-binding</keyword>
<sequence>MNLKQEALEQLESHWAVAAIPVDARQQATELAHSSLVQKAVGRQLHLPMADSAHAEDLLRRVALAYEMAAIEGLPAFLSQSPEQDDLRLQCVAGAWRAFEFRRLMPVATTAEERIFQVLHLSGLAYCGDRWSDIRRWLTENRAAIAVPSAANQPWHLRLLYRLFDCWVRLLRKNGWDDLDQIREIIAGLREDQSEYEKSSLNSGSNAQDRAMALRLIAFYHWAKATEVLACYVLQGEPRGVHAVLDKHFEAATDAATVCGDAALEVLIRWLHATSRQMVTGSLWWVAHSINSRVTRFVGSITKHQAMFELLPPQRAALQEQGLLDAAATAVVIDLPTSGGKTLLAQFRILQALNQFAERGGWVAYVVPTKALGNQITRRLRRDFGPIGVRVEQLTGAVEIDAIEESLLSSTETGEARAFDVLVATPEKLQLVVRNKKVSRPLSLMVMDEAHNMESETRGLRIELLLATVKQECTGTNFLLLMPFVERANALARWLANDPNSGRSISVGTSPWRPNEQLVGMFRAKADDTVRAGWQLEFESLLTTRKTIHLAGTHPVGSVKPLDVARSKFINANGQQRGFNLQAAAMAKVFSARGTSIAVGSDPSTTWSMAREVVKALPAMESVSDRVQLVQRFLAAEISPQFELIDMLSHGVGVHHAGLSDEARSLVEWLAEEGDIKVLCATTTLAQGINFPVSSIFLAKPEYKLRTFPFRKEMAAREFWNLAGRAGRMNQDSVGVVGIADANRANEIRQYVRDAAGELVSQLVSVVAELDQANDGEAMLGVLRNEQWEDYRCYVNHLVHEIGNLDRVIADVENSLRNTYGYRVLQESSEGRARAQKLIEATKLYARKISENPGQVARADNTGFSFEGVGRALHGIRELNRELTMADFSADNLFGNAASMSDLYGIMLKIPQLARNLEEITTNGVRHQQLASITRDWVDGKSIQQIASAYFQAKKDQTQAITNACKAIYRNLINNGTWGLSALSRLSGIDFDQLPDEQKRHINLLPAMIYHGVRTEEGVLMRINGVPRSIAETLGESYRQASGDSERTTSIHAVRDFIASADITVWNKARPKSSPLSASDYRNVWRVLSGVEG</sequence>
<keyword evidence="3 7" id="KW-0347">Helicase</keyword>
<feature type="domain" description="Helicase C-terminal" evidence="6">
    <location>
        <begin position="619"/>
        <end position="767"/>
    </location>
</feature>
<protein>
    <submittedName>
        <fullName evidence="7">DEAD/DEAH box helicase</fullName>
    </submittedName>
</protein>
<dbReference type="GO" id="GO:0004386">
    <property type="term" value="F:helicase activity"/>
    <property type="evidence" value="ECO:0007669"/>
    <property type="project" value="UniProtKB-KW"/>
</dbReference>
<dbReference type="InterPro" id="IPR001650">
    <property type="entry name" value="Helicase_C-like"/>
</dbReference>
<dbReference type="GO" id="GO:0003676">
    <property type="term" value="F:nucleic acid binding"/>
    <property type="evidence" value="ECO:0007669"/>
    <property type="project" value="InterPro"/>
</dbReference>
<dbReference type="InterPro" id="IPR027417">
    <property type="entry name" value="P-loop_NTPase"/>
</dbReference>
<name>A0AAN1RU56_9BORD</name>
<dbReference type="GO" id="GO:0005524">
    <property type="term" value="F:ATP binding"/>
    <property type="evidence" value="ECO:0007669"/>
    <property type="project" value="UniProtKB-KW"/>
</dbReference>
<dbReference type="Proteomes" id="UP000282741">
    <property type="component" value="Chromosome"/>
</dbReference>
<evidence type="ECO:0000259" key="6">
    <source>
        <dbReference type="PROSITE" id="PS51194"/>
    </source>
</evidence>
<feature type="domain" description="Helicase ATP-binding" evidence="5">
    <location>
        <begin position="322"/>
        <end position="487"/>
    </location>
</feature>
<evidence type="ECO:0000256" key="3">
    <source>
        <dbReference type="ARBA" id="ARBA00022806"/>
    </source>
</evidence>
<dbReference type="PANTHER" id="PTHR47961">
    <property type="entry name" value="DNA POLYMERASE THETA, PUTATIVE (AFU_ORTHOLOGUE AFUA_1G05260)-RELATED"/>
    <property type="match status" value="1"/>
</dbReference>
<dbReference type="SMART" id="SM00490">
    <property type="entry name" value="HELICc"/>
    <property type="match status" value="1"/>
</dbReference>
<dbReference type="EMBL" id="CP024172">
    <property type="protein sequence ID" value="AZW16104.1"/>
    <property type="molecule type" value="Genomic_DNA"/>
</dbReference>
<keyword evidence="4" id="KW-0067">ATP-binding</keyword>
<dbReference type="GO" id="GO:0016787">
    <property type="term" value="F:hydrolase activity"/>
    <property type="evidence" value="ECO:0007669"/>
    <property type="project" value="UniProtKB-KW"/>
</dbReference>
<gene>
    <name evidence="7" type="ORF">CS347_04585</name>
</gene>
<dbReference type="RefSeq" id="WP_048939822.1">
    <property type="nucleotide sequence ID" value="NZ_CP012077.1"/>
</dbReference>
<proteinExistence type="predicted"/>
<dbReference type="Gene3D" id="3.40.50.300">
    <property type="entry name" value="P-loop containing nucleotide triphosphate hydrolases"/>
    <property type="match status" value="2"/>
</dbReference>
<keyword evidence="2" id="KW-0378">Hydrolase</keyword>
<dbReference type="InterPro" id="IPR050474">
    <property type="entry name" value="Hel308_SKI2-like"/>
</dbReference>
<dbReference type="Pfam" id="PF00270">
    <property type="entry name" value="DEAD"/>
    <property type="match status" value="1"/>
</dbReference>
<dbReference type="CDD" id="cd17921">
    <property type="entry name" value="DEXHc_Ski2"/>
    <property type="match status" value="1"/>
</dbReference>
<evidence type="ECO:0000313" key="7">
    <source>
        <dbReference type="EMBL" id="AZW16104.1"/>
    </source>
</evidence>
<dbReference type="SMART" id="SM00487">
    <property type="entry name" value="DEXDc"/>
    <property type="match status" value="1"/>
</dbReference>
<accession>A0AAN1RU56</accession>
<evidence type="ECO:0000313" key="8">
    <source>
        <dbReference type="Proteomes" id="UP000282741"/>
    </source>
</evidence>
<dbReference type="PANTHER" id="PTHR47961:SF6">
    <property type="entry name" value="DNA-DIRECTED DNA POLYMERASE"/>
    <property type="match status" value="1"/>
</dbReference>